<gene>
    <name evidence="1" type="ORF">SAMN05444420_10470</name>
</gene>
<reference evidence="1 2" key="1">
    <citation type="submission" date="2016-10" db="EMBL/GenBank/DDBJ databases">
        <authorList>
            <person name="Varghese N."/>
            <person name="Submissions S."/>
        </authorList>
    </citation>
    <scope>NUCLEOTIDE SEQUENCE [LARGE SCALE GENOMIC DNA]</scope>
    <source>
        <strain evidence="1 2">DSM 11449</strain>
    </source>
</reference>
<comment type="caution">
    <text evidence="1">The sequence shown here is derived from an EMBL/GenBank/DDBJ whole genome shotgun (WGS) entry which is preliminary data.</text>
</comment>
<protein>
    <submittedName>
        <fullName evidence="1">Uncharacterized protein</fullName>
    </submittedName>
</protein>
<proteinExistence type="predicted"/>
<evidence type="ECO:0000313" key="2">
    <source>
        <dbReference type="Proteomes" id="UP000182771"/>
    </source>
</evidence>
<dbReference type="Proteomes" id="UP000182771">
    <property type="component" value="Unassembled WGS sequence"/>
</dbReference>
<sequence>MIFMKPLSILFYFLCFPAFMYSQNEPFLNVTLRVQGYTPLMEIRNTTADTIQLFSKLKKESKEASTHILGFR</sequence>
<dbReference type="AlphaFoldDB" id="A0A1H2WFE4"/>
<name>A0A1H2WFE4_9FLAO</name>
<keyword evidence="2" id="KW-1185">Reference proteome</keyword>
<accession>A0A1H2WFE4</accession>
<organism evidence="1 2">
    <name type="scientific">Capnocytophaga granulosa</name>
    <dbReference type="NCBI Taxonomy" id="45242"/>
    <lineage>
        <taxon>Bacteria</taxon>
        <taxon>Pseudomonadati</taxon>
        <taxon>Bacteroidota</taxon>
        <taxon>Flavobacteriia</taxon>
        <taxon>Flavobacteriales</taxon>
        <taxon>Flavobacteriaceae</taxon>
        <taxon>Capnocytophaga</taxon>
    </lineage>
</organism>
<dbReference type="EMBL" id="FNND01000004">
    <property type="protein sequence ID" value="SDW79238.1"/>
    <property type="molecule type" value="Genomic_DNA"/>
</dbReference>
<evidence type="ECO:0000313" key="1">
    <source>
        <dbReference type="EMBL" id="SDW79238.1"/>
    </source>
</evidence>